<feature type="domain" description="DUF6602" evidence="1">
    <location>
        <begin position="33"/>
        <end position="133"/>
    </location>
</feature>
<reference evidence="3" key="1">
    <citation type="submission" date="2011-04" db="EMBL/GenBank/DDBJ databases">
        <title>Complete sequence of Cellvibrio gilvus ATCC 13127.</title>
        <authorList>
            <person name="Lucas S."/>
            <person name="Han J."/>
            <person name="Lapidus A."/>
            <person name="Cheng J.-F."/>
            <person name="Goodwin L."/>
            <person name="Pitluck S."/>
            <person name="Peters L."/>
            <person name="Munk A."/>
            <person name="Detter J.C."/>
            <person name="Han C."/>
            <person name="Tapia R."/>
            <person name="Land M."/>
            <person name="Hauser L."/>
            <person name="Kyrpides N."/>
            <person name="Ivanova N."/>
            <person name="Ovchinnikova G."/>
            <person name="Pagani I."/>
            <person name="Mead D."/>
            <person name="Brumm P."/>
            <person name="Woyke T."/>
        </authorList>
    </citation>
    <scope>NUCLEOTIDE SEQUENCE [LARGE SCALE GENOMIC DNA]</scope>
    <source>
        <strain evidence="3">ATCC 13127 / NRRL B-14078</strain>
    </source>
</reference>
<dbReference type="KEGG" id="cga:Celgi_2179"/>
<protein>
    <recommendedName>
        <fullName evidence="1">DUF6602 domain-containing protein</fullName>
    </recommendedName>
</protein>
<organism evidence="2 3">
    <name type="scientific">Cellulomonas gilvus (strain ATCC 13127 / NRRL B-14078)</name>
    <name type="common">Cellvibrio gilvus</name>
    <dbReference type="NCBI Taxonomy" id="593907"/>
    <lineage>
        <taxon>Bacteria</taxon>
        <taxon>Bacillati</taxon>
        <taxon>Actinomycetota</taxon>
        <taxon>Actinomycetes</taxon>
        <taxon>Micrococcales</taxon>
        <taxon>Cellulomonadaceae</taxon>
        <taxon>Cellulomonas</taxon>
    </lineage>
</organism>
<accession>F8A0J4</accession>
<name>F8A0J4_CELGA</name>
<dbReference type="InterPro" id="IPR046537">
    <property type="entry name" value="DUF6602"/>
</dbReference>
<gene>
    <name evidence="2" type="ordered locus">Celgi_2179</name>
</gene>
<evidence type="ECO:0000259" key="1">
    <source>
        <dbReference type="Pfam" id="PF20247"/>
    </source>
</evidence>
<dbReference type="HOGENOM" id="CLU_078737_0_0_11"/>
<dbReference type="Pfam" id="PF20247">
    <property type="entry name" value="DUF6602"/>
    <property type="match status" value="1"/>
</dbReference>
<evidence type="ECO:0000313" key="2">
    <source>
        <dbReference type="EMBL" id="AEI12679.1"/>
    </source>
</evidence>
<dbReference type="RefSeq" id="WP_013884197.1">
    <property type="nucleotide sequence ID" value="NC_015671.1"/>
</dbReference>
<keyword evidence="3" id="KW-1185">Reference proteome</keyword>
<dbReference type="EMBL" id="CP002665">
    <property type="protein sequence ID" value="AEI12679.1"/>
    <property type="molecule type" value="Genomic_DNA"/>
</dbReference>
<evidence type="ECO:0000313" key="3">
    <source>
        <dbReference type="Proteomes" id="UP000000485"/>
    </source>
</evidence>
<dbReference type="STRING" id="593907.Celgi_2179"/>
<dbReference type="OrthoDB" id="3765434at2"/>
<dbReference type="eggNOG" id="ENOG502Z7SP">
    <property type="taxonomic scope" value="Bacteria"/>
</dbReference>
<dbReference type="AlphaFoldDB" id="F8A0J4"/>
<sequence length="255" mass="26921">MTDAPDQAVQFDLRGTFIGHSQMMAAKFAVAAASTTHGTTIGDASEDAWRSMLQELLPSRYAVSNGLVVDSHGHSSLQIDLIVHDRHFSPVFSTAGATFVPAESVYGVFEIKQDLSKAHVEAAAAKAASVRALHRTSAPIAQLSQEPTSKEPPRILAGILTGRNSWVSLGAPLVTALDALSEDERLDLGCVLDTGTFELAEAAPASELEVTEAEVGLAMFAMRLIARLNAMGTVPAMDVAAYTSPLSHRVVSPKA</sequence>
<proteinExistence type="predicted"/>
<dbReference type="Proteomes" id="UP000000485">
    <property type="component" value="Chromosome"/>
</dbReference>